<protein>
    <submittedName>
        <fullName evidence="2">Uncharacterized protein</fullName>
    </submittedName>
</protein>
<dbReference type="AlphaFoldDB" id="A0A9C7PSD7"/>
<gene>
    <name evidence="2" type="ORF">GpartN1_g623.t1</name>
</gene>
<dbReference type="OrthoDB" id="10579325at2759"/>
<evidence type="ECO:0000313" key="3">
    <source>
        <dbReference type="Proteomes" id="UP001061958"/>
    </source>
</evidence>
<keyword evidence="1" id="KW-0812">Transmembrane</keyword>
<evidence type="ECO:0000313" key="2">
    <source>
        <dbReference type="EMBL" id="GJQ08832.1"/>
    </source>
</evidence>
<feature type="transmembrane region" description="Helical" evidence="1">
    <location>
        <begin position="49"/>
        <end position="76"/>
    </location>
</feature>
<feature type="transmembrane region" description="Helical" evidence="1">
    <location>
        <begin position="24"/>
        <end position="42"/>
    </location>
</feature>
<feature type="transmembrane region" description="Helical" evidence="1">
    <location>
        <begin position="96"/>
        <end position="118"/>
    </location>
</feature>
<feature type="transmembrane region" description="Helical" evidence="1">
    <location>
        <begin position="195"/>
        <end position="217"/>
    </location>
</feature>
<keyword evidence="3" id="KW-1185">Reference proteome</keyword>
<dbReference type="EMBL" id="BQMJ01000004">
    <property type="protein sequence ID" value="GJQ08832.1"/>
    <property type="molecule type" value="Genomic_DNA"/>
</dbReference>
<proteinExistence type="predicted"/>
<accession>A0A9C7PSD7</accession>
<feature type="transmembrane region" description="Helical" evidence="1">
    <location>
        <begin position="163"/>
        <end position="188"/>
    </location>
</feature>
<name>A0A9C7PSD7_9RHOD</name>
<reference evidence="2" key="2">
    <citation type="submission" date="2022-01" db="EMBL/GenBank/DDBJ databases">
        <authorList>
            <person name="Hirooka S."/>
            <person name="Miyagishima S.Y."/>
        </authorList>
    </citation>
    <scope>NUCLEOTIDE SEQUENCE</scope>
    <source>
        <strain evidence="2">NBRC 102759</strain>
    </source>
</reference>
<organism evidence="2 3">
    <name type="scientific">Galdieria partita</name>
    <dbReference type="NCBI Taxonomy" id="83374"/>
    <lineage>
        <taxon>Eukaryota</taxon>
        <taxon>Rhodophyta</taxon>
        <taxon>Bangiophyceae</taxon>
        <taxon>Galdieriales</taxon>
        <taxon>Galdieriaceae</taxon>
        <taxon>Galdieria</taxon>
    </lineage>
</organism>
<comment type="caution">
    <text evidence="2">The sequence shown here is derived from an EMBL/GenBank/DDBJ whole genome shotgun (WGS) entry which is preliminary data.</text>
</comment>
<reference evidence="2" key="1">
    <citation type="journal article" date="2022" name="Proc. Natl. Acad. Sci. U.S.A.">
        <title>Life cycle and functional genomics of the unicellular red alga Galdieria for elucidating algal and plant evolution and industrial use.</title>
        <authorList>
            <person name="Hirooka S."/>
            <person name="Itabashi T."/>
            <person name="Ichinose T.M."/>
            <person name="Onuma R."/>
            <person name="Fujiwara T."/>
            <person name="Yamashita S."/>
            <person name="Jong L.W."/>
            <person name="Tomita R."/>
            <person name="Iwane A.H."/>
            <person name="Miyagishima S.Y."/>
        </authorList>
    </citation>
    <scope>NUCLEOTIDE SEQUENCE</scope>
    <source>
        <strain evidence="2">NBRC 102759</strain>
    </source>
</reference>
<sequence length="263" mass="30703">MNSEWTYDDSFLLVASQSTSPKLLLLRALISVYLCCVSVWLFRNQKLPLITFTSQTFCLLSFSSIVLSLYSFYFVLVCRIHLLRFLLPVFHKLTTVVPSLFFIVAVHTLFLDGVWWFVLKPRTKEKVDFLNMNEHGPINLVIILTQLYFGNFVPTPYVLLFGFLYLVCYGFILYSTAASTGEFVYYFLDISKPKNLICLILMLLWYLGSYILIRYFVLTICVRYPSTMSLISRLDSQQGKYWNIESFQVYSGKTRPNNYLTFS</sequence>
<evidence type="ECO:0000256" key="1">
    <source>
        <dbReference type="SAM" id="Phobius"/>
    </source>
</evidence>
<keyword evidence="1" id="KW-1133">Transmembrane helix</keyword>
<keyword evidence="1" id="KW-0472">Membrane</keyword>
<dbReference type="Proteomes" id="UP001061958">
    <property type="component" value="Unassembled WGS sequence"/>
</dbReference>